<organism evidence="3 4">
    <name type="scientific">Cyclotella atomus</name>
    <dbReference type="NCBI Taxonomy" id="382360"/>
    <lineage>
        <taxon>Eukaryota</taxon>
        <taxon>Sar</taxon>
        <taxon>Stramenopiles</taxon>
        <taxon>Ochrophyta</taxon>
        <taxon>Bacillariophyta</taxon>
        <taxon>Coscinodiscophyceae</taxon>
        <taxon>Thalassiosirophycidae</taxon>
        <taxon>Stephanodiscales</taxon>
        <taxon>Stephanodiscaceae</taxon>
        <taxon>Cyclotella</taxon>
    </lineage>
</organism>
<accession>A0ABD3NCE5</accession>
<comment type="caution">
    <text evidence="3">The sequence shown here is derived from an EMBL/GenBank/DDBJ whole genome shotgun (WGS) entry which is preliminary data.</text>
</comment>
<feature type="domain" description="mRNA capping enzyme adenylation" evidence="2">
    <location>
        <begin position="421"/>
        <end position="604"/>
    </location>
</feature>
<dbReference type="InterPro" id="IPR001339">
    <property type="entry name" value="mRNA_cap_enzyme_adenylation"/>
</dbReference>
<dbReference type="Pfam" id="PF01331">
    <property type="entry name" value="mRNA_cap_enzyme"/>
    <property type="match status" value="1"/>
</dbReference>
<dbReference type="Gene3D" id="3.90.190.10">
    <property type="entry name" value="Protein tyrosine phosphatase superfamily"/>
    <property type="match status" value="1"/>
</dbReference>
<gene>
    <name evidence="3" type="ORF">ACHAWO_010978</name>
</gene>
<proteinExistence type="predicted"/>
<feature type="region of interest" description="Disordered" evidence="1">
    <location>
        <begin position="92"/>
        <end position="114"/>
    </location>
</feature>
<evidence type="ECO:0000313" key="3">
    <source>
        <dbReference type="EMBL" id="KAL3772297.1"/>
    </source>
</evidence>
<feature type="region of interest" description="Disordered" evidence="1">
    <location>
        <begin position="288"/>
        <end position="350"/>
    </location>
</feature>
<dbReference type="InterPro" id="IPR029021">
    <property type="entry name" value="Prot-tyrosine_phosphatase-like"/>
</dbReference>
<feature type="compositionally biased region" description="Acidic residues" evidence="1">
    <location>
        <begin position="288"/>
        <end position="297"/>
    </location>
</feature>
<dbReference type="Gene3D" id="3.30.470.30">
    <property type="entry name" value="DNA ligase/mRNA capping enzyme"/>
    <property type="match status" value="1"/>
</dbReference>
<dbReference type="InterPro" id="IPR051029">
    <property type="entry name" value="mRNA_Capping_Enz/RNA_Phosphat"/>
</dbReference>
<protein>
    <recommendedName>
        <fullName evidence="2">mRNA capping enzyme adenylation domain-containing protein</fullName>
    </recommendedName>
</protein>
<feature type="compositionally biased region" description="Low complexity" evidence="1">
    <location>
        <begin position="96"/>
        <end position="108"/>
    </location>
</feature>
<sequence length="631" mass="71437">MTTYTPRPPLLPWSKSTWSNRWSAQGRLSTTPIPRTPFLLLKAPASTLYEEKFNGDRNMFTVNMYCSRMNARGIRIGLVVDCTALDLEEFDPLPDTSSTTPTTTPKGKFAAKKKKNPLDRRVRYFHNPSEWDDFDVEYCRLVPPKNEQNGTNENDGEDEEKKEEELLASQVLPQFFSIISKFIQKSRSSMEGNSTVHIALFDSRGGLGVASYLAAAYMCHSMKAPVYAALDAVKEGSPAQPSSADSDRKWGLCDVRLIKDLQNRYEGKKEIVFDGDVPSWWFAIEDEEEDVEEDEDEGDKKPSAQPSDEEKELPKRKRDARIVIPPCESADEDSKRQRTSNHIMPPPSAKPRLFPILPKEVLEPVAFDSPKSTRAMTVLAQLTQQSLPMVKVPFKSEVDISDCTSLESDTNNIIQSIKSNVEEYKVTWLSTKGRRGLLLILSEAVYFIEQYSDTENDSGPSPISVSVVTNIKFPSPKDASKQQHRSLLDVVLVHDVEKNAECFRFYILDILCIEGGMVFHKPWKERWRFLNDGVLMPRKKDEARQQQQPSNGGHVYAKEMIRIRAKEYFPLQKLEFVIKEVCAGVAHQAHGVRIIPMGAYGIGKEDGKTMSAAIWRRGGSTDEQKFLSHLK</sequence>
<feature type="region of interest" description="Disordered" evidence="1">
    <location>
        <begin position="143"/>
        <end position="164"/>
    </location>
</feature>
<dbReference type="AlphaFoldDB" id="A0ABD3NCE5"/>
<dbReference type="GO" id="GO:0003824">
    <property type="term" value="F:catalytic activity"/>
    <property type="evidence" value="ECO:0007669"/>
    <property type="project" value="UniProtKB-ARBA"/>
</dbReference>
<evidence type="ECO:0000259" key="2">
    <source>
        <dbReference type="Pfam" id="PF01331"/>
    </source>
</evidence>
<keyword evidence="4" id="KW-1185">Reference proteome</keyword>
<evidence type="ECO:0000256" key="1">
    <source>
        <dbReference type="SAM" id="MobiDB-lite"/>
    </source>
</evidence>
<reference evidence="3 4" key="1">
    <citation type="submission" date="2024-10" db="EMBL/GenBank/DDBJ databases">
        <title>Updated reference genomes for cyclostephanoid diatoms.</title>
        <authorList>
            <person name="Roberts W.R."/>
            <person name="Alverson A.J."/>
        </authorList>
    </citation>
    <scope>NUCLEOTIDE SEQUENCE [LARGE SCALE GENOMIC DNA]</scope>
    <source>
        <strain evidence="3 4">AJA010-31</strain>
    </source>
</reference>
<dbReference type="PANTHER" id="PTHR10367:SF17">
    <property type="entry name" value="MRNA-CAPPING ENZYME"/>
    <property type="match status" value="1"/>
</dbReference>
<name>A0ABD3NCE5_9STRA</name>
<dbReference type="Proteomes" id="UP001530400">
    <property type="component" value="Unassembled WGS sequence"/>
</dbReference>
<dbReference type="EMBL" id="JALLPJ020001270">
    <property type="protein sequence ID" value="KAL3772297.1"/>
    <property type="molecule type" value="Genomic_DNA"/>
</dbReference>
<dbReference type="PANTHER" id="PTHR10367">
    <property type="entry name" value="MRNA-CAPPING ENZYME"/>
    <property type="match status" value="1"/>
</dbReference>
<evidence type="ECO:0000313" key="4">
    <source>
        <dbReference type="Proteomes" id="UP001530400"/>
    </source>
</evidence>